<dbReference type="InterPro" id="IPR005135">
    <property type="entry name" value="Endo/exonuclease/phosphatase"/>
</dbReference>
<dbReference type="Gene3D" id="4.10.60.10">
    <property type="entry name" value="Zinc finger, CCHC-type"/>
    <property type="match status" value="1"/>
</dbReference>
<keyword evidence="1" id="KW-0863">Zinc-finger</keyword>
<comment type="caution">
    <text evidence="5">The sequence shown here is derived from an EMBL/GenBank/DDBJ whole genome shotgun (WGS) entry which is preliminary data.</text>
</comment>
<organism evidence="5 6">
    <name type="scientific">Brachionus calyciflorus</name>
    <dbReference type="NCBI Taxonomy" id="104777"/>
    <lineage>
        <taxon>Eukaryota</taxon>
        <taxon>Metazoa</taxon>
        <taxon>Spiralia</taxon>
        <taxon>Gnathifera</taxon>
        <taxon>Rotifera</taxon>
        <taxon>Eurotatoria</taxon>
        <taxon>Monogononta</taxon>
        <taxon>Pseudotrocha</taxon>
        <taxon>Ploima</taxon>
        <taxon>Brachionidae</taxon>
        <taxon>Brachionus</taxon>
    </lineage>
</organism>
<dbReference type="PANTHER" id="PTHR36688">
    <property type="entry name" value="ENDO/EXONUCLEASE/PHOSPHATASE DOMAIN-CONTAINING PROTEIN"/>
    <property type="match status" value="1"/>
</dbReference>
<keyword evidence="1" id="KW-0862">Zinc</keyword>
<evidence type="ECO:0000313" key="6">
    <source>
        <dbReference type="Proteomes" id="UP000663879"/>
    </source>
</evidence>
<gene>
    <name evidence="5" type="ORF">OXX778_LOCUS185</name>
</gene>
<evidence type="ECO:0000313" key="5">
    <source>
        <dbReference type="EMBL" id="CAF0704716.1"/>
    </source>
</evidence>
<dbReference type="SUPFAM" id="SSF56219">
    <property type="entry name" value="DNase I-like"/>
    <property type="match status" value="1"/>
</dbReference>
<dbReference type="InterPro" id="IPR036691">
    <property type="entry name" value="Endo/exonu/phosph_ase_sf"/>
</dbReference>
<evidence type="ECO:0000259" key="4">
    <source>
        <dbReference type="PROSITE" id="PS50878"/>
    </source>
</evidence>
<reference evidence="5" key="1">
    <citation type="submission" date="2021-02" db="EMBL/GenBank/DDBJ databases">
        <authorList>
            <person name="Nowell W R."/>
        </authorList>
    </citation>
    <scope>NUCLEOTIDE SEQUENCE</scope>
    <source>
        <strain evidence="5">Ploen Becks lab</strain>
    </source>
</reference>
<dbReference type="SUPFAM" id="SSF56672">
    <property type="entry name" value="DNA/RNA polymerases"/>
    <property type="match status" value="1"/>
</dbReference>
<keyword evidence="6" id="KW-1185">Reference proteome</keyword>
<dbReference type="OrthoDB" id="6758379at2759"/>
<dbReference type="CDD" id="cd01650">
    <property type="entry name" value="RT_nLTR_like"/>
    <property type="match status" value="1"/>
</dbReference>
<dbReference type="GO" id="GO:0003824">
    <property type="term" value="F:catalytic activity"/>
    <property type="evidence" value="ECO:0007669"/>
    <property type="project" value="InterPro"/>
</dbReference>
<proteinExistence type="predicted"/>
<dbReference type="InterPro" id="IPR043128">
    <property type="entry name" value="Rev_trsase/Diguanyl_cyclase"/>
</dbReference>
<dbReference type="SMART" id="SM00343">
    <property type="entry name" value="ZnF_C2HC"/>
    <property type="match status" value="2"/>
</dbReference>
<dbReference type="PROSITE" id="PS50158">
    <property type="entry name" value="ZF_CCHC"/>
    <property type="match status" value="2"/>
</dbReference>
<dbReference type="Gene3D" id="3.30.70.270">
    <property type="match status" value="1"/>
</dbReference>
<feature type="domain" description="CCHC-type" evidence="3">
    <location>
        <begin position="283"/>
        <end position="297"/>
    </location>
</feature>
<feature type="domain" description="Reverse transcriptase" evidence="4">
    <location>
        <begin position="872"/>
        <end position="1148"/>
    </location>
</feature>
<evidence type="ECO:0000259" key="3">
    <source>
        <dbReference type="PROSITE" id="PS50158"/>
    </source>
</evidence>
<dbReference type="InterPro" id="IPR001878">
    <property type="entry name" value="Znf_CCHC"/>
</dbReference>
<dbReference type="InterPro" id="IPR036875">
    <property type="entry name" value="Znf_CCHC_sf"/>
</dbReference>
<dbReference type="SUPFAM" id="SSF57756">
    <property type="entry name" value="Retrovirus zinc finger-like domains"/>
    <property type="match status" value="1"/>
</dbReference>
<feature type="region of interest" description="Disordered" evidence="2">
    <location>
        <begin position="1"/>
        <end position="49"/>
    </location>
</feature>
<keyword evidence="1" id="KW-0479">Metal-binding</keyword>
<feature type="compositionally biased region" description="Polar residues" evidence="2">
    <location>
        <begin position="19"/>
        <end position="49"/>
    </location>
</feature>
<dbReference type="InterPro" id="IPR043502">
    <property type="entry name" value="DNA/RNA_pol_sf"/>
</dbReference>
<accession>A0A813MA37</accession>
<feature type="domain" description="CCHC-type" evidence="3">
    <location>
        <begin position="302"/>
        <end position="316"/>
    </location>
</feature>
<dbReference type="EMBL" id="CAJNOC010000008">
    <property type="protein sequence ID" value="CAF0704716.1"/>
    <property type="molecule type" value="Genomic_DNA"/>
</dbReference>
<name>A0A813MA37_9BILA</name>
<dbReference type="GO" id="GO:0003676">
    <property type="term" value="F:nucleic acid binding"/>
    <property type="evidence" value="ECO:0007669"/>
    <property type="project" value="InterPro"/>
</dbReference>
<sequence length="1298" mass="150806">MVVQSDKVLDQGPDFGFPQYSQAPNNFRPNPNLPYSFSQNNYPLNFNQNTHQQNSQFNQAFSNQFQQSQQHQQQQYFIYQQNQSVARPEMLSYSQILQNNEAQTQPINIDQVPNKQKTYTLKFKSNTRFDARLKDYFVLEAVFRKMKPNSDISTIYLNKNDELVIKTNIENELHDLRKWPTDAFGSGIEEIVKKQKFYLALHNVYVEFDIEAPRAKTELKNKYDIDDTLRMMKKSTGEKILLVKAVMCNQEKFNQIIKNGYIYLGCSRIRATQWRFSISPLQCFKCQKLGHRADNCKGQETCLKCGKHDHKREQCPFKDDPSKYHCVNCGGNHVACSKQCPVLKKAAEEKKQELDKKIKTSTRNTTRIYSNFSNELSSQQTIGLVKFIIDLIKNLSEANRAVNEDPSRILQSIKTYLGSDISNAVSNLLKMNKTKTNFLKFIHINSQSINNQNKRSQVEELITRHEADFVSINETFLSPKNILEFNNYNFIRSDRKDKRGGGVALGIKKSIKGEKIILNEFKEAAGFLTTLKNEEPLAIFSIYVSPKDRLDENLFDFIQKNYKNFLILGDLNSKSRSWYCKQSNENGKKLENIIDKYNFIVLNNQTPTYRRSQNVLDLSICSINLEKYFSHFEVLNDQIKNLDSDFDEPKEINTIYDLEKESDNILNQIKLALNNAKKEFLIKNKNKPFVPVPKNIVDLIRDKRKIRKIAKQSGLQEHKKIYNMISRKLSNLMKKFKNERLRNEFQELALFDQSSSKHWSLVKKLENKPSCQENSSEFLINNCVLNDNQKIAEAFAENLESIFKNSIELNVDKYIKQSTKFGRFEYISIKEVTEAIKTAKLNASPGPDLISNKVLKNLPFKVIKSLHWIFNYSLKLGFIPAKWKKSKIIMIPKKNKPLNQITSYRPISLLSCIAKILEKIINSKIQNWAENEKILPDCQAGFRKKRSTQEHIFRLTQAISHGFNKKQITVAIFFDLEKAFDKTPHEGILHKLKKLGLSSSILNWIECFLNNREFQVKFKDILSSLKKIDCGVPQGSCLSPTLFSLYFSAIVKIIPPEVKIALYADDLCIWYTGTSKREIKKILQKAINSILSFCKKWGLTINNQKTCYTTFTTAGLRKNYRKKYGFKFYIDKNIIPLEPNPTFLGITLDPKINFKEHLVSIEKKIIPKKNLIKKLKKFKWSDSLSTNIKLYKSLIRSLFDYCFVILNSGTGKIKGSLQKIQNKILKIIKFFPMRTSIKTIHQKLKLDLIEDRANLLFMKFIASKQNQEIIANEILVFLNDNQSSPKRFCTPLDNYFKN</sequence>
<dbReference type="GO" id="GO:0008270">
    <property type="term" value="F:zinc ion binding"/>
    <property type="evidence" value="ECO:0007669"/>
    <property type="project" value="UniProtKB-KW"/>
</dbReference>
<dbReference type="Pfam" id="PF14529">
    <property type="entry name" value="Exo_endo_phos_2"/>
    <property type="match status" value="1"/>
</dbReference>
<dbReference type="Gene3D" id="3.60.10.10">
    <property type="entry name" value="Endonuclease/exonuclease/phosphatase"/>
    <property type="match status" value="1"/>
</dbReference>
<dbReference type="PANTHER" id="PTHR36688:SF1">
    <property type="entry name" value="ENDONUCLEASE_EXONUCLEASE_PHOSPHATASE DOMAIN-CONTAINING PROTEIN"/>
    <property type="match status" value="1"/>
</dbReference>
<dbReference type="InterPro" id="IPR052560">
    <property type="entry name" value="RdDP_mobile_element"/>
</dbReference>
<dbReference type="Proteomes" id="UP000663879">
    <property type="component" value="Unassembled WGS sequence"/>
</dbReference>
<evidence type="ECO:0000256" key="2">
    <source>
        <dbReference type="SAM" id="MobiDB-lite"/>
    </source>
</evidence>
<protein>
    <submittedName>
        <fullName evidence="5">Uncharacterized protein</fullName>
    </submittedName>
</protein>
<dbReference type="Pfam" id="PF00078">
    <property type="entry name" value="RVT_1"/>
    <property type="match status" value="1"/>
</dbReference>
<evidence type="ECO:0000256" key="1">
    <source>
        <dbReference type="PROSITE-ProRule" id="PRU00047"/>
    </source>
</evidence>
<dbReference type="PROSITE" id="PS50878">
    <property type="entry name" value="RT_POL"/>
    <property type="match status" value="1"/>
</dbReference>
<dbReference type="InterPro" id="IPR000477">
    <property type="entry name" value="RT_dom"/>
</dbReference>